<dbReference type="KEGG" id="mrc:R6Y96_07890"/>
<dbReference type="GO" id="GO:0000272">
    <property type="term" value="P:polysaccharide catabolic process"/>
    <property type="evidence" value="ECO:0007669"/>
    <property type="project" value="InterPro"/>
</dbReference>
<dbReference type="InterPro" id="IPR023828">
    <property type="entry name" value="Peptidase_S8_Ser-AS"/>
</dbReference>
<dbReference type="PROSITE" id="PS51766">
    <property type="entry name" value="DOCKERIN"/>
    <property type="match status" value="1"/>
</dbReference>
<dbReference type="InterPro" id="IPR002105">
    <property type="entry name" value="Dockerin_1_rpt"/>
</dbReference>
<proteinExistence type="inferred from homology"/>
<dbReference type="GO" id="GO:0006508">
    <property type="term" value="P:proteolysis"/>
    <property type="evidence" value="ECO:0007669"/>
    <property type="project" value="UniProtKB-KW"/>
</dbReference>
<dbReference type="PROSITE" id="PS00136">
    <property type="entry name" value="SUBTILASE_ASP"/>
    <property type="match status" value="1"/>
</dbReference>
<reference evidence="9 10" key="1">
    <citation type="submission" date="2023-10" db="EMBL/GenBank/DDBJ databases">
        <title>The complete genome sequence of Methanoculleus receptaculi DSM 18860.</title>
        <authorList>
            <person name="Lai S.-J."/>
            <person name="You Y.-T."/>
            <person name="Chen S.-C."/>
        </authorList>
    </citation>
    <scope>NUCLEOTIDE SEQUENCE [LARGE SCALE GENOMIC DNA]</scope>
    <source>
        <strain evidence="9 10">DSM 18860</strain>
    </source>
</reference>
<evidence type="ECO:0000313" key="10">
    <source>
        <dbReference type="Proteomes" id="UP001305652"/>
    </source>
</evidence>
<organism evidence="9 10">
    <name type="scientific">Methanoculleus receptaculi</name>
    <dbReference type="NCBI Taxonomy" id="394967"/>
    <lineage>
        <taxon>Archaea</taxon>
        <taxon>Methanobacteriati</taxon>
        <taxon>Methanobacteriota</taxon>
        <taxon>Stenosarchaea group</taxon>
        <taxon>Methanomicrobia</taxon>
        <taxon>Methanomicrobiales</taxon>
        <taxon>Methanomicrobiaceae</taxon>
        <taxon>Methanoculleus</taxon>
    </lineage>
</organism>
<evidence type="ECO:0000256" key="4">
    <source>
        <dbReference type="ARBA" id="ARBA00022825"/>
    </source>
</evidence>
<dbReference type="SUPFAM" id="SSF63446">
    <property type="entry name" value="Type I dockerin domain"/>
    <property type="match status" value="1"/>
</dbReference>
<evidence type="ECO:0000259" key="8">
    <source>
        <dbReference type="PROSITE" id="PS51766"/>
    </source>
</evidence>
<dbReference type="GO" id="GO:0004553">
    <property type="term" value="F:hydrolase activity, hydrolyzing O-glycosyl compounds"/>
    <property type="evidence" value="ECO:0007669"/>
    <property type="project" value="InterPro"/>
</dbReference>
<dbReference type="Gene3D" id="3.30.70.80">
    <property type="entry name" value="Peptidase S8 propeptide/proteinase inhibitor I9"/>
    <property type="match status" value="1"/>
</dbReference>
<evidence type="ECO:0000256" key="6">
    <source>
        <dbReference type="PROSITE-ProRule" id="PRU01240"/>
    </source>
</evidence>
<dbReference type="PRINTS" id="PR00723">
    <property type="entry name" value="SUBTILISIN"/>
</dbReference>
<keyword evidence="4 6" id="KW-0720">Serine protease</keyword>
<dbReference type="PANTHER" id="PTHR43806:SF11">
    <property type="entry name" value="CEREVISIN-RELATED"/>
    <property type="match status" value="1"/>
</dbReference>
<dbReference type="PANTHER" id="PTHR43806">
    <property type="entry name" value="PEPTIDASE S8"/>
    <property type="match status" value="1"/>
</dbReference>
<dbReference type="SUPFAM" id="SSF52743">
    <property type="entry name" value="Subtilisin-like"/>
    <property type="match status" value="2"/>
</dbReference>
<dbReference type="PROSITE" id="PS51892">
    <property type="entry name" value="SUBTILASE"/>
    <property type="match status" value="1"/>
</dbReference>
<dbReference type="InterPro" id="IPR023827">
    <property type="entry name" value="Peptidase_S8_Asp-AS"/>
</dbReference>
<dbReference type="Proteomes" id="UP001305652">
    <property type="component" value="Chromosome"/>
</dbReference>
<dbReference type="Gene3D" id="3.40.50.200">
    <property type="entry name" value="Peptidase S8/S53 domain"/>
    <property type="match status" value="2"/>
</dbReference>
<dbReference type="GeneID" id="85733069"/>
<evidence type="ECO:0000256" key="3">
    <source>
        <dbReference type="ARBA" id="ARBA00022801"/>
    </source>
</evidence>
<feature type="active site" description="Charge relay system" evidence="5 6">
    <location>
        <position position="627"/>
    </location>
</feature>
<dbReference type="PROSITE" id="PS00137">
    <property type="entry name" value="SUBTILASE_HIS"/>
    <property type="match status" value="1"/>
</dbReference>
<gene>
    <name evidence="9" type="ORF">R6Y96_07890</name>
</gene>
<feature type="active site" description="Charge relay system" evidence="5 6">
    <location>
        <position position="175"/>
    </location>
</feature>
<protein>
    <submittedName>
        <fullName evidence="9">S8 family serine peptidase</fullName>
    </submittedName>
</protein>
<evidence type="ECO:0000256" key="1">
    <source>
        <dbReference type="ARBA" id="ARBA00011073"/>
    </source>
</evidence>
<keyword evidence="2 6" id="KW-0645">Protease</keyword>
<comment type="similarity">
    <text evidence="1 6 7">Belongs to the peptidase S8 family.</text>
</comment>
<dbReference type="Pfam" id="PF20773">
    <property type="entry name" value="InhA-like_MAM"/>
    <property type="match status" value="1"/>
</dbReference>
<dbReference type="CDD" id="cd14256">
    <property type="entry name" value="Dockerin_I"/>
    <property type="match status" value="1"/>
</dbReference>
<dbReference type="InterPro" id="IPR037045">
    <property type="entry name" value="S8pro/Inhibitor_I9_sf"/>
</dbReference>
<keyword evidence="3 6" id="KW-0378">Hydrolase</keyword>
<evidence type="ECO:0000256" key="5">
    <source>
        <dbReference type="PIRSR" id="PIRSR615500-1"/>
    </source>
</evidence>
<dbReference type="InterPro" id="IPR050131">
    <property type="entry name" value="Peptidase_S8_subtilisin-like"/>
</dbReference>
<name>A0AAX4FTG6_9EURY</name>
<dbReference type="Pfam" id="PF00404">
    <property type="entry name" value="Dockerin_1"/>
    <property type="match status" value="1"/>
</dbReference>
<dbReference type="Pfam" id="PF05922">
    <property type="entry name" value="Inhibitor_I9"/>
    <property type="match status" value="1"/>
</dbReference>
<evidence type="ECO:0000256" key="7">
    <source>
        <dbReference type="RuleBase" id="RU003355"/>
    </source>
</evidence>
<evidence type="ECO:0000313" key="9">
    <source>
        <dbReference type="EMBL" id="WOX57218.1"/>
    </source>
</evidence>
<dbReference type="Pfam" id="PF00082">
    <property type="entry name" value="Peptidase_S8"/>
    <property type="match status" value="2"/>
</dbReference>
<dbReference type="PROSITE" id="PS00138">
    <property type="entry name" value="SUBTILASE_SER"/>
    <property type="match status" value="1"/>
</dbReference>
<dbReference type="InterPro" id="IPR010259">
    <property type="entry name" value="S8pro/Inhibitor_I9"/>
</dbReference>
<dbReference type="InterPro" id="IPR036439">
    <property type="entry name" value="Dockerin_dom_sf"/>
</dbReference>
<evidence type="ECO:0000256" key="2">
    <source>
        <dbReference type="ARBA" id="ARBA00022670"/>
    </source>
</evidence>
<accession>A0AAX4FTG6</accession>
<dbReference type="InterPro" id="IPR015500">
    <property type="entry name" value="Peptidase_S8_subtilisin-rel"/>
</dbReference>
<feature type="active site" description="Charge relay system" evidence="5 6">
    <location>
        <position position="208"/>
    </location>
</feature>
<dbReference type="InterPro" id="IPR016134">
    <property type="entry name" value="Dockerin_dom"/>
</dbReference>
<dbReference type="GO" id="GO:0004252">
    <property type="term" value="F:serine-type endopeptidase activity"/>
    <property type="evidence" value="ECO:0007669"/>
    <property type="project" value="UniProtKB-UniRule"/>
</dbReference>
<dbReference type="InterPro" id="IPR022398">
    <property type="entry name" value="Peptidase_S8_His-AS"/>
</dbReference>
<keyword evidence="10" id="KW-1185">Reference proteome</keyword>
<feature type="domain" description="Dockerin" evidence="8">
    <location>
        <begin position="1350"/>
        <end position="1412"/>
    </location>
</feature>
<dbReference type="Gene3D" id="1.10.1330.10">
    <property type="entry name" value="Dockerin domain"/>
    <property type="match status" value="1"/>
</dbReference>
<dbReference type="InterPro" id="IPR000209">
    <property type="entry name" value="Peptidase_S8/S53_dom"/>
</dbReference>
<dbReference type="EMBL" id="CP137642">
    <property type="protein sequence ID" value="WOX57218.1"/>
    <property type="molecule type" value="Genomic_DNA"/>
</dbReference>
<sequence>MVAVRVILHLILLSLLLVGAASAAPLTGEAQHVIIVMKEQAPASAGPAELAAFADQSQGDVIATLDKMGAADVTPLWSVNAVAATLSPEEVQKIAARSDVAMVVPDRIVTIDADTPSEKGERGINFYKPAGETIDYINPPPMDSEDIAWGVDWIEAPEVWENGFNGTGVTVAVVDTGIYADHPDLAGKVVDWDDLVNDLTEPYDDHGHGTHCAGTIAGTGASGTKTGVAPGARLIGIKVFDSNGRANSSTVIRGFERAVELGADVISYSGGSIGFYVDGDYLAIDSGLEIEIPVENWNDGFDPGFICLEVEAPLYSALNVTLETPGGTVYPGVDCDWWTTPVPDYVGMVKYIGDEPLEPGNWTLRIENPSLNASDHVWWSGSVDYLNNTLTREFNLTGVESATFQITSWYDIEEGWDNGYVEVCNPQTEEWDTLLTFTGVGQGVSTADLTPYCGGVIELRLRYETDYSVAWYGWYVDEMAIPEIGYYDDAEDEGEEDEGEWISYGWSCIPEEYPVYFSVTTCYADNGTSLQSQAVNRIVDLNGTVVVTSAGNDGDYGLRTIGAPAAAEKAIAVGAIDESIDYIAAYSSRGPVGWGENQRIKPDLVAPGSYVVSTDRRGGYATMSGTSMACPHVSGVVALMLDVNSSLTPAEIRSVLQRTAIDLGRTGPDTDYGAGRVSAWAAVDNITPLQPPVYDQPGLYAGCAYTYLKPGVENNITAIAWDDGPVADEEIWFRVTNSTATVLNITVMTDENGLAIASFVPVGGGYISYQYNVSDTHGNVVSADIYTYDGYRSPLKAFDTPDKEYRVPVNATATVSYTLVNPATMAPYTGDVVMQIGSYSQTFIPVNGTISADITREMLGEDRYGSPVYLYPADNMSEEAEVGAGWIDFIDYAETVTEVAPYMISAKPGGNATFVVKMYESLGGAPVADSTHSVSVVWLREAEVKSLAAQFPEETARLRGGEAGGFSPEFMEEISNLQESMEQVTFTTTNGIGKLSIPVPEDAYVGMVVQEVQEYGSGYYETVAIILVNLDPFMHHASVPEATHDRWLSIGGSWNSTYNETTKRFDPGDAIDVDCYLEDGDTGAPLAGTVYLYTSDGCTVVTTGTDGYGSVTIPVAARFPGDFEYYNQVQVVGLSGDAYGWTSLSPEGPIVLLIGEYVGWSLVASSTVTNADGEIVPMPGIFEVNRQIGGMHHYYSTGATTLASQYTTGGGSYAGAVTYGSYAITHYMKELASQGSWTWISIYTAATPLSIVTPPEQYYDTPGSKSIEVRMENGEAGIPVYLAWEIYPIYGGGSIYGHSGGSSIQETDANGRATLTLNVPENAEVYWEIGGGTPDLVFTTRSGYSLQMTAPHVKGDFNGNGRVDIGDVARVAWMALGLTDVNMEADFNGDGKVDAADAAKIAYYYVGKITSL</sequence>
<dbReference type="RefSeq" id="WP_318620744.1">
    <property type="nucleotide sequence ID" value="NZ_CP137642.1"/>
</dbReference>
<dbReference type="InterPro" id="IPR036852">
    <property type="entry name" value="Peptidase_S8/S53_dom_sf"/>
</dbReference>